<dbReference type="EMBL" id="MU853760">
    <property type="protein sequence ID" value="KAK3944360.1"/>
    <property type="molecule type" value="Genomic_DNA"/>
</dbReference>
<dbReference type="Proteomes" id="UP001303473">
    <property type="component" value="Unassembled WGS sequence"/>
</dbReference>
<name>A0AAN6S8G7_9PEZI</name>
<dbReference type="AlphaFoldDB" id="A0AAN6S8G7"/>
<comment type="caution">
    <text evidence="1">The sequence shown here is derived from an EMBL/GenBank/DDBJ whole genome shotgun (WGS) entry which is preliminary data.</text>
</comment>
<organism evidence="1 2">
    <name type="scientific">Diplogelasinospora grovesii</name>
    <dbReference type="NCBI Taxonomy" id="303347"/>
    <lineage>
        <taxon>Eukaryota</taxon>
        <taxon>Fungi</taxon>
        <taxon>Dikarya</taxon>
        <taxon>Ascomycota</taxon>
        <taxon>Pezizomycotina</taxon>
        <taxon>Sordariomycetes</taxon>
        <taxon>Sordariomycetidae</taxon>
        <taxon>Sordariales</taxon>
        <taxon>Diplogelasinosporaceae</taxon>
        <taxon>Diplogelasinospora</taxon>
    </lineage>
</organism>
<accession>A0AAN6S8G7</accession>
<protein>
    <submittedName>
        <fullName evidence="1">Uncharacterized protein</fullName>
    </submittedName>
</protein>
<sequence length="220" mass="23554">MPPAPTRTARAAALYARRCSLPVWSQTEHCTYVIARDQANDIQYRTVSGEGEWDAGCTTLPLGHGAFTSQPSAISWSPDRLNMFAVGPAPKDDVLAVGLKPNSAAWTLANGAAQLKSLGGSFESVPSAIVTLPPSSSSFSIVNNTAVRIDVVALGTDDLIEHRVLSGSKWGNDWEDLAVWAIARHLSFSLTAPRASWWSEQIMSSTIRHGQQPLLSLGGD</sequence>
<gene>
    <name evidence="1" type="ORF">QBC46DRAFT_442122</name>
</gene>
<proteinExistence type="predicted"/>
<evidence type="ECO:0000313" key="1">
    <source>
        <dbReference type="EMBL" id="KAK3944360.1"/>
    </source>
</evidence>
<evidence type="ECO:0000313" key="2">
    <source>
        <dbReference type="Proteomes" id="UP001303473"/>
    </source>
</evidence>
<dbReference type="Gene3D" id="2.120.10.70">
    <property type="entry name" value="Fucose-specific lectin"/>
    <property type="match status" value="1"/>
</dbReference>
<keyword evidence="2" id="KW-1185">Reference proteome</keyword>
<reference evidence="2" key="1">
    <citation type="journal article" date="2023" name="Mol. Phylogenet. Evol.">
        <title>Genome-scale phylogeny and comparative genomics of the fungal order Sordariales.</title>
        <authorList>
            <person name="Hensen N."/>
            <person name="Bonometti L."/>
            <person name="Westerberg I."/>
            <person name="Brannstrom I.O."/>
            <person name="Guillou S."/>
            <person name="Cros-Aarteil S."/>
            <person name="Calhoun S."/>
            <person name="Haridas S."/>
            <person name="Kuo A."/>
            <person name="Mondo S."/>
            <person name="Pangilinan J."/>
            <person name="Riley R."/>
            <person name="LaButti K."/>
            <person name="Andreopoulos B."/>
            <person name="Lipzen A."/>
            <person name="Chen C."/>
            <person name="Yan M."/>
            <person name="Daum C."/>
            <person name="Ng V."/>
            <person name="Clum A."/>
            <person name="Steindorff A."/>
            <person name="Ohm R.A."/>
            <person name="Martin F."/>
            <person name="Silar P."/>
            <person name="Natvig D.O."/>
            <person name="Lalanne C."/>
            <person name="Gautier V."/>
            <person name="Ament-Velasquez S.L."/>
            <person name="Kruys A."/>
            <person name="Hutchinson M.I."/>
            <person name="Powell A.J."/>
            <person name="Barry K."/>
            <person name="Miller A.N."/>
            <person name="Grigoriev I.V."/>
            <person name="Debuchy R."/>
            <person name="Gladieux P."/>
            <person name="Hiltunen Thoren M."/>
            <person name="Johannesson H."/>
        </authorList>
    </citation>
    <scope>NUCLEOTIDE SEQUENCE [LARGE SCALE GENOMIC DNA]</scope>
    <source>
        <strain evidence="2">CBS 340.73</strain>
    </source>
</reference>